<evidence type="ECO:0000313" key="3">
    <source>
        <dbReference type="Proteomes" id="UP000182190"/>
    </source>
</evidence>
<name>A0A7Z9BR35_9CYAN</name>
<evidence type="ECO:0000313" key="2">
    <source>
        <dbReference type="EMBL" id="VXD20618.1"/>
    </source>
</evidence>
<reference evidence="2" key="1">
    <citation type="submission" date="2019-10" db="EMBL/GenBank/DDBJ databases">
        <authorList>
            <consortium name="Genoscope - CEA"/>
            <person name="William W."/>
        </authorList>
    </citation>
    <scope>NUCLEOTIDE SEQUENCE [LARGE SCALE GENOMIC DNA]</scope>
    <source>
        <strain evidence="2">BBR_PRJEB10994</strain>
    </source>
</reference>
<protein>
    <recommendedName>
        <fullName evidence="1">PIN domain-containing protein</fullName>
    </recommendedName>
</protein>
<feature type="domain" description="PIN" evidence="1">
    <location>
        <begin position="5"/>
        <end position="122"/>
    </location>
</feature>
<dbReference type="InterPro" id="IPR052919">
    <property type="entry name" value="TA_system_RNase"/>
</dbReference>
<dbReference type="InterPro" id="IPR041705">
    <property type="entry name" value="PIN_Sll0205"/>
</dbReference>
<sequence length="136" mass="15719">MGMSYLLDTHILLWWLFNDLKLNKECRDIIGHPNHNILVSSVSAWEIATKYRIGKLPEAKFLVEHYQDTLHQAKFNELTITVAHALRAGNLPILHRDPFDRMLMAQAELEKLPIITYDQAFQTGLIEVIPSPLHNH</sequence>
<dbReference type="Proteomes" id="UP000182190">
    <property type="component" value="Unassembled WGS sequence"/>
</dbReference>
<dbReference type="SUPFAM" id="SSF88723">
    <property type="entry name" value="PIN domain-like"/>
    <property type="match status" value="1"/>
</dbReference>
<dbReference type="Gene3D" id="3.40.50.1010">
    <property type="entry name" value="5'-nuclease"/>
    <property type="match status" value="1"/>
</dbReference>
<dbReference type="PANTHER" id="PTHR36173">
    <property type="entry name" value="RIBONUCLEASE VAPC16-RELATED"/>
    <property type="match status" value="1"/>
</dbReference>
<organism evidence="2 3">
    <name type="scientific">Planktothrix paucivesiculata PCC 9631</name>
    <dbReference type="NCBI Taxonomy" id="671071"/>
    <lineage>
        <taxon>Bacteria</taxon>
        <taxon>Bacillati</taxon>
        <taxon>Cyanobacteriota</taxon>
        <taxon>Cyanophyceae</taxon>
        <taxon>Oscillatoriophycideae</taxon>
        <taxon>Oscillatoriales</taxon>
        <taxon>Microcoleaceae</taxon>
        <taxon>Planktothrix</taxon>
    </lineage>
</organism>
<keyword evidence="3" id="KW-1185">Reference proteome</keyword>
<dbReference type="InterPro" id="IPR002716">
    <property type="entry name" value="PIN_dom"/>
</dbReference>
<dbReference type="PANTHER" id="PTHR36173:SF2">
    <property type="entry name" value="RIBONUCLEASE VAPC16"/>
    <property type="match status" value="1"/>
</dbReference>
<proteinExistence type="predicted"/>
<dbReference type="OrthoDB" id="9798990at2"/>
<dbReference type="Pfam" id="PF01850">
    <property type="entry name" value="PIN"/>
    <property type="match status" value="1"/>
</dbReference>
<evidence type="ECO:0000259" key="1">
    <source>
        <dbReference type="Pfam" id="PF01850"/>
    </source>
</evidence>
<dbReference type="EMBL" id="CZCS02000193">
    <property type="protein sequence ID" value="VXD20618.1"/>
    <property type="molecule type" value="Genomic_DNA"/>
</dbReference>
<dbReference type="InterPro" id="IPR029060">
    <property type="entry name" value="PIN-like_dom_sf"/>
</dbReference>
<comment type="caution">
    <text evidence="2">The sequence shown here is derived from an EMBL/GenBank/DDBJ whole genome shotgun (WGS) entry which is preliminary data.</text>
</comment>
<accession>A0A7Z9BR35</accession>
<dbReference type="AlphaFoldDB" id="A0A7Z9BR35"/>
<dbReference type="CDD" id="cd09872">
    <property type="entry name" value="PIN_Sll0205-like"/>
    <property type="match status" value="1"/>
</dbReference>
<gene>
    <name evidence="2" type="ORF">PL9631_520038</name>
</gene>